<dbReference type="Gene3D" id="1.10.510.10">
    <property type="entry name" value="Transferase(Phosphotransferase) domain 1"/>
    <property type="match status" value="1"/>
</dbReference>
<dbReference type="Pfam" id="PF00069">
    <property type="entry name" value="Pkinase"/>
    <property type="match status" value="1"/>
</dbReference>
<dbReference type="GO" id="GO:0005524">
    <property type="term" value="F:ATP binding"/>
    <property type="evidence" value="ECO:0007669"/>
    <property type="project" value="UniProtKB-KW"/>
</dbReference>
<dbReference type="Proteomes" id="UP000032702">
    <property type="component" value="Unassembled WGS sequence"/>
</dbReference>
<accession>Q08ZT2</accession>
<dbReference type="InterPro" id="IPR051681">
    <property type="entry name" value="Ser/Thr_Kinases-Pseudokinases"/>
</dbReference>
<protein>
    <submittedName>
        <fullName evidence="7">Protein kinase</fullName>
    </submittedName>
</protein>
<dbReference type="OrthoDB" id="9801841at2"/>
<feature type="region of interest" description="Disordered" evidence="5">
    <location>
        <begin position="409"/>
        <end position="441"/>
    </location>
</feature>
<keyword evidence="2" id="KW-0547">Nucleotide-binding</keyword>
<proteinExistence type="predicted"/>
<comment type="caution">
    <text evidence="7">The sequence shown here is derived from an EMBL/GenBank/DDBJ whole genome shotgun (WGS) entry which is preliminary data.</text>
</comment>
<evidence type="ECO:0000256" key="4">
    <source>
        <dbReference type="ARBA" id="ARBA00022840"/>
    </source>
</evidence>
<feature type="domain" description="Protein kinase" evidence="6">
    <location>
        <begin position="53"/>
        <end position="339"/>
    </location>
</feature>
<dbReference type="Gene3D" id="3.30.200.20">
    <property type="entry name" value="Phosphorylase Kinase, domain 1"/>
    <property type="match status" value="1"/>
</dbReference>
<reference evidence="7 8" key="1">
    <citation type="submission" date="2006-04" db="EMBL/GenBank/DDBJ databases">
        <authorList>
            <person name="Nierman W.C."/>
        </authorList>
    </citation>
    <scope>NUCLEOTIDE SEQUENCE [LARGE SCALE GENOMIC DNA]</scope>
    <source>
        <strain evidence="7 8">DW4/3-1</strain>
    </source>
</reference>
<organism evidence="7 8">
    <name type="scientific">Stigmatella aurantiaca (strain DW4/3-1)</name>
    <dbReference type="NCBI Taxonomy" id="378806"/>
    <lineage>
        <taxon>Bacteria</taxon>
        <taxon>Pseudomonadati</taxon>
        <taxon>Myxococcota</taxon>
        <taxon>Myxococcia</taxon>
        <taxon>Myxococcales</taxon>
        <taxon>Cystobacterineae</taxon>
        <taxon>Archangiaceae</taxon>
        <taxon>Stigmatella</taxon>
    </lineage>
</organism>
<gene>
    <name evidence="7" type="ORF">STIAU_8461</name>
</gene>
<sequence length="489" mass="53710">MSRQPRVPLPRRVSTAEGVHAPSSPHSAPPRLALRSQRVSPAPVLPDAEVGPWRVRSLRGQGSYGVVYQVESVENGKAGPFALKLALYAGDPRFEREGELLSRLRHPNVPRLRARGGWEPRGGGLFPYLVMDWVEGIPLYEWATPYALTSRQVLWILAQVARALEATHAVGGVHRDVKGDNILIQPHGRAVLMDFGSGNYQGAPVLTRHLPPPGTPEYYSPESLRFQWEHRHHPLARYEAQPSDDVYALGVTAYRLVTGKYPEALDMELTAEGFRPIPPKWVPPQSDEVNLCPELAELIQRMLSQDPSSRGSAREMARALERAAKTARASADQPIHPRSAASPFVGAPPFTPAHRILSTRPALAVALGVCLGIGVWWAGRPSREGTPDPEFQEAQDGGVVGLADAGLETSEGQSLHAPMRWEIGRDMPKKPLAGQRRPPCGKRELEINGGCWIHDEGRTPPCGDELAEWKNGCYWPLLKFPLPATSDTP</sequence>
<feature type="region of interest" description="Disordered" evidence="5">
    <location>
        <begin position="1"/>
        <end position="32"/>
    </location>
</feature>
<evidence type="ECO:0000313" key="7">
    <source>
        <dbReference type="EMBL" id="EAU65976.1"/>
    </source>
</evidence>
<dbReference type="PROSITE" id="PS50011">
    <property type="entry name" value="PROTEIN_KINASE_DOM"/>
    <property type="match status" value="1"/>
</dbReference>
<evidence type="ECO:0000256" key="3">
    <source>
        <dbReference type="ARBA" id="ARBA00022777"/>
    </source>
</evidence>
<keyword evidence="4" id="KW-0067">ATP-binding</keyword>
<evidence type="ECO:0000256" key="2">
    <source>
        <dbReference type="ARBA" id="ARBA00022741"/>
    </source>
</evidence>
<evidence type="ECO:0000256" key="1">
    <source>
        <dbReference type="ARBA" id="ARBA00022679"/>
    </source>
</evidence>
<dbReference type="AlphaFoldDB" id="Q08ZT2"/>
<keyword evidence="1" id="KW-0808">Transferase</keyword>
<dbReference type="SUPFAM" id="SSF56112">
    <property type="entry name" value="Protein kinase-like (PK-like)"/>
    <property type="match status" value="1"/>
</dbReference>
<dbReference type="PANTHER" id="PTHR44329">
    <property type="entry name" value="SERINE/THREONINE-PROTEIN KINASE TNNI3K-RELATED"/>
    <property type="match status" value="1"/>
</dbReference>
<dbReference type="CDD" id="cd14014">
    <property type="entry name" value="STKc_PknB_like"/>
    <property type="match status" value="1"/>
</dbReference>
<evidence type="ECO:0000259" key="6">
    <source>
        <dbReference type="PROSITE" id="PS50011"/>
    </source>
</evidence>
<dbReference type="SMART" id="SM00220">
    <property type="entry name" value="S_TKc"/>
    <property type="match status" value="1"/>
</dbReference>
<keyword evidence="3 7" id="KW-0418">Kinase</keyword>
<evidence type="ECO:0000313" key="8">
    <source>
        <dbReference type="Proteomes" id="UP000032702"/>
    </source>
</evidence>
<dbReference type="InterPro" id="IPR011009">
    <property type="entry name" value="Kinase-like_dom_sf"/>
</dbReference>
<feature type="compositionally biased region" description="Low complexity" evidence="5">
    <location>
        <begin position="20"/>
        <end position="30"/>
    </location>
</feature>
<dbReference type="PANTHER" id="PTHR44329:SF288">
    <property type="entry name" value="MITOGEN-ACTIVATED PROTEIN KINASE KINASE KINASE 20"/>
    <property type="match status" value="1"/>
</dbReference>
<name>Q08ZT2_STIAD</name>
<dbReference type="GO" id="GO:0004674">
    <property type="term" value="F:protein serine/threonine kinase activity"/>
    <property type="evidence" value="ECO:0007669"/>
    <property type="project" value="TreeGrafter"/>
</dbReference>
<dbReference type="EMBL" id="AAMD01000067">
    <property type="protein sequence ID" value="EAU65976.1"/>
    <property type="molecule type" value="Genomic_DNA"/>
</dbReference>
<evidence type="ECO:0000256" key="5">
    <source>
        <dbReference type="SAM" id="MobiDB-lite"/>
    </source>
</evidence>
<dbReference type="InterPro" id="IPR000719">
    <property type="entry name" value="Prot_kinase_dom"/>
</dbReference>